<accession>A0ABP8DVV1</accession>
<protein>
    <submittedName>
        <fullName evidence="1">Uncharacterized protein</fullName>
    </submittedName>
</protein>
<comment type="caution">
    <text evidence="1">The sequence shown here is derived from an EMBL/GenBank/DDBJ whole genome shotgun (WGS) entry which is preliminary data.</text>
</comment>
<reference evidence="2" key="1">
    <citation type="journal article" date="2019" name="Int. J. Syst. Evol. Microbiol.">
        <title>The Global Catalogue of Microorganisms (GCM) 10K type strain sequencing project: providing services to taxonomists for standard genome sequencing and annotation.</title>
        <authorList>
            <consortium name="The Broad Institute Genomics Platform"/>
            <consortium name="The Broad Institute Genome Sequencing Center for Infectious Disease"/>
            <person name="Wu L."/>
            <person name="Ma J."/>
        </authorList>
    </citation>
    <scope>NUCLEOTIDE SEQUENCE [LARGE SCALE GENOMIC DNA]</scope>
    <source>
        <strain evidence="2">JCM 17441</strain>
    </source>
</reference>
<dbReference type="EMBL" id="BAABAT010000096">
    <property type="protein sequence ID" value="GAA4264108.1"/>
    <property type="molecule type" value="Genomic_DNA"/>
</dbReference>
<proteinExistence type="predicted"/>
<evidence type="ECO:0000313" key="1">
    <source>
        <dbReference type="EMBL" id="GAA4264108.1"/>
    </source>
</evidence>
<sequence length="289" mass="31820">MSSSRHAAVYPMQRMAPASQPWDPPAAGRYPGPYVAPVASESWPGGSDFEPADPAADAAVRIAWADLRSKVVARLRWMNTHHAQHAWDQRVRDPLAAHALAFFAYEPAAGRFELRTATRLFLHGDAPYVLPRLVHEFTGQAIRCQQRRQDPIVTLTDRRDPLSPQARFLGVAVSSLDTRWQPWEVTQRTAAGIVDIPGRCVAVLNDGTTMLIDRGGREQYDRFTVASTAELEVDPGIVGWFRGFDWRRVPDVAALLGGHPPLGAVDQRDLGDALGLLANLARVLGADRP</sequence>
<organism evidence="1 2">
    <name type="scientific">Dactylosporangium darangshiense</name>
    <dbReference type="NCBI Taxonomy" id="579108"/>
    <lineage>
        <taxon>Bacteria</taxon>
        <taxon>Bacillati</taxon>
        <taxon>Actinomycetota</taxon>
        <taxon>Actinomycetes</taxon>
        <taxon>Micromonosporales</taxon>
        <taxon>Micromonosporaceae</taxon>
        <taxon>Dactylosporangium</taxon>
    </lineage>
</organism>
<keyword evidence="2" id="KW-1185">Reference proteome</keyword>
<dbReference type="Proteomes" id="UP001500620">
    <property type="component" value="Unassembled WGS sequence"/>
</dbReference>
<gene>
    <name evidence="1" type="ORF">GCM10022255_114710</name>
</gene>
<evidence type="ECO:0000313" key="2">
    <source>
        <dbReference type="Proteomes" id="UP001500620"/>
    </source>
</evidence>
<name>A0ABP8DVV1_9ACTN</name>